<evidence type="ECO:0000256" key="5">
    <source>
        <dbReference type="ARBA" id="ARBA00023136"/>
    </source>
</evidence>
<evidence type="ECO:0000313" key="8">
    <source>
        <dbReference type="Proteomes" id="UP000247409"/>
    </source>
</evidence>
<evidence type="ECO:0000256" key="4">
    <source>
        <dbReference type="ARBA" id="ARBA00022989"/>
    </source>
</evidence>
<keyword evidence="5 6" id="KW-0472">Membrane</keyword>
<keyword evidence="3 6" id="KW-0812">Transmembrane</keyword>
<dbReference type="GO" id="GO:0000139">
    <property type="term" value="C:Golgi membrane"/>
    <property type="evidence" value="ECO:0007669"/>
    <property type="project" value="TreeGrafter"/>
</dbReference>
<accession>A0A2V3J2S4</accession>
<dbReference type="InterPro" id="IPR007881">
    <property type="entry name" value="UNC-50"/>
</dbReference>
<feature type="transmembrane region" description="Helical" evidence="6">
    <location>
        <begin position="109"/>
        <end position="132"/>
    </location>
</feature>
<dbReference type="OrthoDB" id="10027013at2759"/>
<evidence type="ECO:0000256" key="2">
    <source>
        <dbReference type="ARBA" id="ARBA00006293"/>
    </source>
</evidence>
<dbReference type="AlphaFoldDB" id="A0A2V3J2S4"/>
<keyword evidence="4 6" id="KW-1133">Transmembrane helix</keyword>
<evidence type="ECO:0000313" key="7">
    <source>
        <dbReference type="EMBL" id="PXF48679.1"/>
    </source>
</evidence>
<evidence type="ECO:0000256" key="3">
    <source>
        <dbReference type="ARBA" id="ARBA00022692"/>
    </source>
</evidence>
<dbReference type="Pfam" id="PF05216">
    <property type="entry name" value="UNC-50"/>
    <property type="match status" value="1"/>
</dbReference>
<keyword evidence="8" id="KW-1185">Reference proteome</keyword>
<dbReference type="Proteomes" id="UP000247409">
    <property type="component" value="Unassembled WGS sequence"/>
</dbReference>
<name>A0A2V3J2S4_9FLOR</name>
<feature type="transmembrane region" description="Helical" evidence="6">
    <location>
        <begin position="152"/>
        <end position="178"/>
    </location>
</feature>
<feature type="transmembrane region" description="Helical" evidence="6">
    <location>
        <begin position="223"/>
        <end position="249"/>
    </location>
</feature>
<dbReference type="PANTHER" id="PTHR12841">
    <property type="entry name" value="PROTEIN UNC-50 HOMOLOG"/>
    <property type="match status" value="1"/>
</dbReference>
<gene>
    <name evidence="7" type="ORF">BWQ96_01531</name>
</gene>
<comment type="caution">
    <text evidence="7">The sequence shown here is derived from an EMBL/GenBank/DDBJ whole genome shotgun (WGS) entry which is preliminary data.</text>
</comment>
<comment type="subcellular location">
    <subcellularLocation>
        <location evidence="1">Membrane</location>
        <topology evidence="1">Multi-pass membrane protein</topology>
    </subcellularLocation>
</comment>
<dbReference type="EMBL" id="NBIV01000012">
    <property type="protein sequence ID" value="PXF48679.1"/>
    <property type="molecule type" value="Genomic_DNA"/>
</dbReference>
<sequence>MSSSISLPLYGAKSANSSLSGSSLQLPEYVRRFFQYPQMDIDYTLWQMLYLCIAPSRVYRTTKYHKQTKNQWARDDPAFVAIMVYFMAVSSLGYAIAFHKNISGFLKTILYSVVVDFGLVGVLAATVGWYLANQYLRIESAGSHTTDQKVEWLYAFDVHCNSFFPFFILLYVLQYFLLLLFMREGYVSTFLANATYALAFGYYFYVTFLGYDVLPFLQHTTIFLYPIIGVALTFLVTTLVKFNVCVFVMNSYFG</sequence>
<dbReference type="PANTHER" id="PTHR12841:SF6">
    <property type="entry name" value="PROTEIN UNC-50 HOMOLOG"/>
    <property type="match status" value="1"/>
</dbReference>
<proteinExistence type="inferred from homology"/>
<evidence type="ECO:0000256" key="6">
    <source>
        <dbReference type="SAM" id="Phobius"/>
    </source>
</evidence>
<evidence type="ECO:0000256" key="1">
    <source>
        <dbReference type="ARBA" id="ARBA00004141"/>
    </source>
</evidence>
<reference evidence="7 8" key="1">
    <citation type="journal article" date="2018" name="Mol. Biol. Evol.">
        <title>Analysis of the draft genome of the red seaweed Gracilariopsis chorda provides insights into genome size evolution in Rhodophyta.</title>
        <authorList>
            <person name="Lee J."/>
            <person name="Yang E.C."/>
            <person name="Graf L."/>
            <person name="Yang J.H."/>
            <person name="Qiu H."/>
            <person name="Zel Zion U."/>
            <person name="Chan C.X."/>
            <person name="Stephens T.G."/>
            <person name="Weber A.P.M."/>
            <person name="Boo G.H."/>
            <person name="Boo S.M."/>
            <person name="Kim K.M."/>
            <person name="Shin Y."/>
            <person name="Jung M."/>
            <person name="Lee S.J."/>
            <person name="Yim H.S."/>
            <person name="Lee J.H."/>
            <person name="Bhattacharya D."/>
            <person name="Yoon H.S."/>
        </authorList>
    </citation>
    <scope>NUCLEOTIDE SEQUENCE [LARGE SCALE GENOMIC DNA]</scope>
    <source>
        <strain evidence="7 8">SKKU-2015</strain>
        <tissue evidence="7">Whole body</tissue>
    </source>
</reference>
<comment type="similarity">
    <text evidence="2">Belongs to the unc-50 family.</text>
</comment>
<feature type="transmembrane region" description="Helical" evidence="6">
    <location>
        <begin position="190"/>
        <end position="211"/>
    </location>
</feature>
<feature type="transmembrane region" description="Helical" evidence="6">
    <location>
        <begin position="78"/>
        <end position="97"/>
    </location>
</feature>
<organism evidence="7 8">
    <name type="scientific">Gracilariopsis chorda</name>
    <dbReference type="NCBI Taxonomy" id="448386"/>
    <lineage>
        <taxon>Eukaryota</taxon>
        <taxon>Rhodophyta</taxon>
        <taxon>Florideophyceae</taxon>
        <taxon>Rhodymeniophycidae</taxon>
        <taxon>Gracilariales</taxon>
        <taxon>Gracilariaceae</taxon>
        <taxon>Gracilariopsis</taxon>
    </lineage>
</organism>
<protein>
    <submittedName>
        <fullName evidence="7">Protein unc-50-like</fullName>
    </submittedName>
</protein>